<dbReference type="Proteomes" id="UP000182135">
    <property type="component" value="Unassembled WGS sequence"/>
</dbReference>
<reference evidence="5 6" key="1">
    <citation type="submission" date="2016-10" db="EMBL/GenBank/DDBJ databases">
        <authorList>
            <person name="de Groot N.N."/>
        </authorList>
    </citation>
    <scope>NUCLEOTIDE SEQUENCE [LARGE SCALE GENOMIC DNA]</scope>
    <source>
        <strain evidence="5 6">NLAE-zl-G419</strain>
    </source>
</reference>
<proteinExistence type="inferred from homology"/>
<dbReference type="Pfam" id="PF05193">
    <property type="entry name" value="Peptidase_M16_C"/>
    <property type="match status" value="1"/>
</dbReference>
<dbReference type="PROSITE" id="PS00143">
    <property type="entry name" value="INSULINASE"/>
    <property type="match status" value="1"/>
</dbReference>
<dbReference type="eggNOG" id="COG0612">
    <property type="taxonomic scope" value="Bacteria"/>
</dbReference>
<dbReference type="GO" id="GO:0004222">
    <property type="term" value="F:metalloendopeptidase activity"/>
    <property type="evidence" value="ECO:0007669"/>
    <property type="project" value="InterPro"/>
</dbReference>
<dbReference type="InterPro" id="IPR011765">
    <property type="entry name" value="Pept_M16_N"/>
</dbReference>
<comment type="similarity">
    <text evidence="1 2">Belongs to the peptidase M16 family.</text>
</comment>
<feature type="domain" description="Peptidase M16 C-terminal" evidence="4">
    <location>
        <begin position="171"/>
        <end position="332"/>
    </location>
</feature>
<evidence type="ECO:0000313" key="5">
    <source>
        <dbReference type="EMBL" id="SFF48879.1"/>
    </source>
</evidence>
<name>A0A1I2J371_9CLOT</name>
<evidence type="ECO:0000256" key="2">
    <source>
        <dbReference type="RuleBase" id="RU004447"/>
    </source>
</evidence>
<dbReference type="InterPro" id="IPR050361">
    <property type="entry name" value="MPP/UQCRC_Complex"/>
</dbReference>
<dbReference type="GO" id="GO:0046872">
    <property type="term" value="F:metal ion binding"/>
    <property type="evidence" value="ECO:0007669"/>
    <property type="project" value="InterPro"/>
</dbReference>
<dbReference type="AlphaFoldDB" id="A0A1I2J371"/>
<dbReference type="RefSeq" id="WP_074844134.1">
    <property type="nucleotide sequence ID" value="NZ_FOOE01000001.1"/>
</dbReference>
<accession>A0A1I2J371</accession>
<organism evidence="5 6">
    <name type="scientific">Clostridium cadaveris</name>
    <dbReference type="NCBI Taxonomy" id="1529"/>
    <lineage>
        <taxon>Bacteria</taxon>
        <taxon>Bacillati</taxon>
        <taxon>Bacillota</taxon>
        <taxon>Clostridia</taxon>
        <taxon>Eubacteriales</taxon>
        <taxon>Clostridiaceae</taxon>
        <taxon>Clostridium</taxon>
    </lineage>
</organism>
<dbReference type="InterPro" id="IPR011249">
    <property type="entry name" value="Metalloenz_LuxS/M16"/>
</dbReference>
<dbReference type="PANTHER" id="PTHR11851">
    <property type="entry name" value="METALLOPROTEASE"/>
    <property type="match status" value="1"/>
</dbReference>
<evidence type="ECO:0000313" key="6">
    <source>
        <dbReference type="Proteomes" id="UP000182135"/>
    </source>
</evidence>
<gene>
    <name evidence="5" type="ORF">SAMN04487885_10154</name>
</gene>
<evidence type="ECO:0000259" key="4">
    <source>
        <dbReference type="Pfam" id="PF05193"/>
    </source>
</evidence>
<dbReference type="InterPro" id="IPR007863">
    <property type="entry name" value="Peptidase_M16_C"/>
</dbReference>
<evidence type="ECO:0000256" key="1">
    <source>
        <dbReference type="ARBA" id="ARBA00007261"/>
    </source>
</evidence>
<dbReference type="InterPro" id="IPR001431">
    <property type="entry name" value="Pept_M16_Zn_BS"/>
</dbReference>
<dbReference type="Gene3D" id="3.30.830.10">
    <property type="entry name" value="Metalloenzyme, LuxS/M16 peptidase-like"/>
    <property type="match status" value="2"/>
</dbReference>
<protein>
    <submittedName>
        <fullName evidence="5">Predicted Zn-dependent peptidase</fullName>
    </submittedName>
</protein>
<evidence type="ECO:0000259" key="3">
    <source>
        <dbReference type="Pfam" id="PF00675"/>
    </source>
</evidence>
<feature type="domain" description="Peptidase M16 N-terminal" evidence="3">
    <location>
        <begin position="20"/>
        <end position="162"/>
    </location>
</feature>
<dbReference type="SUPFAM" id="SSF63411">
    <property type="entry name" value="LuxS/MPP-like metallohydrolase"/>
    <property type="match status" value="2"/>
</dbReference>
<dbReference type="EMBL" id="FOOE01000001">
    <property type="protein sequence ID" value="SFF48879.1"/>
    <property type="molecule type" value="Genomic_DNA"/>
</dbReference>
<dbReference type="OrthoDB" id="9811314at2"/>
<sequence length="414" mass="47595">MSNSMFDSRKYTMSNGLNIVTIKKDTQIACVHFGVKIGAMYESVNEKGISHFLEHMMFKGTTTRNNEKINEELEMLGGEYNAYTDYGCTVYSVTCIEEELLNAMNLLGDMIMNSVFPKEEIEKERGVILSEIRASKDDIEDLSFKIASEKAYENSPLKYDISGSEENVKKFNKRDIDSFYSRFYVPNNSYMVVVSSLDHEDVIRCIENIFEKWEQKEVVLPKVEVEDNNPGMFVSCKKDLEQSTIVYLYGVNSISKDMELPFKILSHRLGESANSILFRELRENRGLAYDIYTHLDLSDNIKTLAIYTAVDKENTEETIDIINTAIDNIKNEVVKFDDRTMELMKKVHKTAVLSTLEDSTDLCNYAVHQCLDGESIYEFINDMDDLNNINKESIYKVARKFLNNPTIHILKEGN</sequence>
<keyword evidence="6" id="KW-1185">Reference proteome</keyword>
<dbReference type="GO" id="GO:0006508">
    <property type="term" value="P:proteolysis"/>
    <property type="evidence" value="ECO:0007669"/>
    <property type="project" value="InterPro"/>
</dbReference>
<dbReference type="STRING" id="1529.SAMN04487885_10154"/>
<dbReference type="Pfam" id="PF00675">
    <property type="entry name" value="Peptidase_M16"/>
    <property type="match status" value="1"/>
</dbReference>
<dbReference type="PANTHER" id="PTHR11851:SF49">
    <property type="entry name" value="MITOCHONDRIAL-PROCESSING PEPTIDASE SUBUNIT ALPHA"/>
    <property type="match status" value="1"/>
</dbReference>